<feature type="region of interest" description="Disordered" evidence="1">
    <location>
        <begin position="1"/>
        <end position="20"/>
    </location>
</feature>
<dbReference type="AlphaFoldDB" id="A0A699YTH4"/>
<sequence>MTSPQDIEGDKAPNGTKSSKFRVAGTVARAMARFGAALNPTYSFGEHKTEEVQKEAQLMRVMSAKALSGQGGQSRSNSGRTSSGRPVHAGVQHGEQLPASLSAAAIATA</sequence>
<feature type="region of interest" description="Disordered" evidence="1">
    <location>
        <begin position="64"/>
        <end position="109"/>
    </location>
</feature>
<evidence type="ECO:0000313" key="3">
    <source>
        <dbReference type="Proteomes" id="UP000485058"/>
    </source>
</evidence>
<proteinExistence type="predicted"/>
<protein>
    <submittedName>
        <fullName evidence="2">Uncharacterized protein</fullName>
    </submittedName>
</protein>
<accession>A0A699YTH4</accession>
<dbReference type="EMBL" id="BLLF01000253">
    <property type="protein sequence ID" value="GFH09679.1"/>
    <property type="molecule type" value="Genomic_DNA"/>
</dbReference>
<gene>
    <name evidence="2" type="ORF">HaLaN_04864</name>
</gene>
<name>A0A699YTH4_HAELA</name>
<organism evidence="2 3">
    <name type="scientific">Haematococcus lacustris</name>
    <name type="common">Green alga</name>
    <name type="synonym">Haematococcus pluvialis</name>
    <dbReference type="NCBI Taxonomy" id="44745"/>
    <lineage>
        <taxon>Eukaryota</taxon>
        <taxon>Viridiplantae</taxon>
        <taxon>Chlorophyta</taxon>
        <taxon>core chlorophytes</taxon>
        <taxon>Chlorophyceae</taxon>
        <taxon>CS clade</taxon>
        <taxon>Chlamydomonadales</taxon>
        <taxon>Haematococcaceae</taxon>
        <taxon>Haematococcus</taxon>
    </lineage>
</organism>
<dbReference type="Proteomes" id="UP000485058">
    <property type="component" value="Unassembled WGS sequence"/>
</dbReference>
<feature type="compositionally biased region" description="Low complexity" evidence="1">
    <location>
        <begin position="73"/>
        <end position="85"/>
    </location>
</feature>
<evidence type="ECO:0000313" key="2">
    <source>
        <dbReference type="EMBL" id="GFH09679.1"/>
    </source>
</evidence>
<evidence type="ECO:0000256" key="1">
    <source>
        <dbReference type="SAM" id="MobiDB-lite"/>
    </source>
</evidence>
<comment type="caution">
    <text evidence="2">The sequence shown here is derived from an EMBL/GenBank/DDBJ whole genome shotgun (WGS) entry which is preliminary data.</text>
</comment>
<feature type="compositionally biased region" description="Low complexity" evidence="1">
    <location>
        <begin position="99"/>
        <end position="109"/>
    </location>
</feature>
<reference evidence="2 3" key="1">
    <citation type="submission" date="2020-02" db="EMBL/GenBank/DDBJ databases">
        <title>Draft genome sequence of Haematococcus lacustris strain NIES-144.</title>
        <authorList>
            <person name="Morimoto D."/>
            <person name="Nakagawa S."/>
            <person name="Yoshida T."/>
            <person name="Sawayama S."/>
        </authorList>
    </citation>
    <scope>NUCLEOTIDE SEQUENCE [LARGE SCALE GENOMIC DNA]</scope>
    <source>
        <strain evidence="2 3">NIES-144</strain>
    </source>
</reference>
<keyword evidence="3" id="KW-1185">Reference proteome</keyword>